<dbReference type="AlphaFoldDB" id="A0A3P8M2M2"/>
<evidence type="ECO:0000256" key="1">
    <source>
        <dbReference type="SAM" id="MobiDB-lite"/>
    </source>
</evidence>
<reference evidence="2 3" key="1">
    <citation type="submission" date="2018-12" db="EMBL/GenBank/DDBJ databases">
        <authorList>
            <consortium name="Pathogen Informatics"/>
        </authorList>
    </citation>
    <scope>NUCLEOTIDE SEQUENCE [LARGE SCALE GENOMIC DNA]</scope>
    <source>
        <strain evidence="2 3">NCTC13098</strain>
    </source>
</reference>
<proteinExistence type="predicted"/>
<name>A0A3P8M2M2_RAOTE</name>
<sequence length="75" mass="7957">MVGDNTVALGAGNNVDIVAATNTDSSWRFKEEKKSGLMGTGGIGITVGSSKSTHDLREAGTTQSQSFQHRRLYGR</sequence>
<dbReference type="Proteomes" id="UP000274346">
    <property type="component" value="Chromosome"/>
</dbReference>
<gene>
    <name evidence="2" type="ORF">NCTC13098_05614</name>
</gene>
<dbReference type="EMBL" id="LR131271">
    <property type="protein sequence ID" value="VDR29210.1"/>
    <property type="molecule type" value="Genomic_DNA"/>
</dbReference>
<evidence type="ECO:0000313" key="3">
    <source>
        <dbReference type="Proteomes" id="UP000274346"/>
    </source>
</evidence>
<protein>
    <submittedName>
        <fullName evidence="2">Uncharacterized protein</fullName>
    </submittedName>
</protein>
<organism evidence="2 3">
    <name type="scientific">Raoultella terrigena</name>
    <name type="common">Klebsiella terrigena</name>
    <dbReference type="NCBI Taxonomy" id="577"/>
    <lineage>
        <taxon>Bacteria</taxon>
        <taxon>Pseudomonadati</taxon>
        <taxon>Pseudomonadota</taxon>
        <taxon>Gammaproteobacteria</taxon>
        <taxon>Enterobacterales</taxon>
        <taxon>Enterobacteriaceae</taxon>
        <taxon>Klebsiella/Raoultella group</taxon>
        <taxon>Raoultella</taxon>
    </lineage>
</organism>
<evidence type="ECO:0000313" key="2">
    <source>
        <dbReference type="EMBL" id="VDR29210.1"/>
    </source>
</evidence>
<accession>A0A3P8M2M2</accession>
<dbReference type="KEGG" id="rtg:NCTC13098_05614"/>
<feature type="region of interest" description="Disordered" evidence="1">
    <location>
        <begin position="40"/>
        <end position="75"/>
    </location>
</feature>